<organism evidence="1 2">
    <name type="scientific">Paracoccus isoporae</name>
    <dbReference type="NCBI Taxonomy" id="591205"/>
    <lineage>
        <taxon>Bacteria</taxon>
        <taxon>Pseudomonadati</taxon>
        <taxon>Pseudomonadota</taxon>
        <taxon>Alphaproteobacteria</taxon>
        <taxon>Rhodobacterales</taxon>
        <taxon>Paracoccaceae</taxon>
        <taxon>Paracoccus</taxon>
    </lineage>
</organism>
<name>A0A1G7CXS9_9RHOB</name>
<evidence type="ECO:0000313" key="2">
    <source>
        <dbReference type="Proteomes" id="UP000199344"/>
    </source>
</evidence>
<gene>
    <name evidence="1" type="ORF">SAMN05421538_106242</name>
</gene>
<proteinExistence type="predicted"/>
<dbReference type="RefSeq" id="WP_176805055.1">
    <property type="nucleotide sequence ID" value="NZ_FNAH01000006.1"/>
</dbReference>
<reference evidence="1 2" key="1">
    <citation type="submission" date="2016-10" db="EMBL/GenBank/DDBJ databases">
        <authorList>
            <person name="de Groot N.N."/>
        </authorList>
    </citation>
    <scope>NUCLEOTIDE SEQUENCE [LARGE SCALE GENOMIC DNA]</scope>
    <source>
        <strain evidence="1 2">DSM 22220</strain>
    </source>
</reference>
<sequence>MIPDLFFIVDGPKLTAQAHLLTASILTHMAGTCRVFAYSRREDPLPETLQLLFEKARVTRRVIPGLDPDPWSRPYPIGNKILAMGDDRGGEISVFLDTDTVFHAPVDFIATLGPADMAAVLSDYRAALPDSAAWQPIYDHFKTPMPQDRPGTLKRPGMDYPPYFNAGMIICRNRPAGLAASFGQAWLEMALSLDHGFRVDELHENIDQITLSVLGARDEVASVTLSNRLNYNVMGWGAPVPGGCAIAHYHVFGKLWRLPSVGGPVIAALQEHLGADGFRSFLEEFGPLMQRRKLKLMMREAGLPIP</sequence>
<dbReference type="Proteomes" id="UP000199344">
    <property type="component" value="Unassembled WGS sequence"/>
</dbReference>
<dbReference type="InterPro" id="IPR029044">
    <property type="entry name" value="Nucleotide-diphossugar_trans"/>
</dbReference>
<dbReference type="SUPFAM" id="SSF53448">
    <property type="entry name" value="Nucleotide-diphospho-sugar transferases"/>
    <property type="match status" value="1"/>
</dbReference>
<accession>A0A1G7CXS9</accession>
<dbReference type="AlphaFoldDB" id="A0A1G7CXS9"/>
<protein>
    <recommendedName>
        <fullName evidence="3">Nucleotide-diphospho-sugar transferase</fullName>
    </recommendedName>
</protein>
<keyword evidence="2" id="KW-1185">Reference proteome</keyword>
<evidence type="ECO:0000313" key="1">
    <source>
        <dbReference type="EMBL" id="SDE44033.1"/>
    </source>
</evidence>
<dbReference type="EMBL" id="FNAH01000006">
    <property type="protein sequence ID" value="SDE44033.1"/>
    <property type="molecule type" value="Genomic_DNA"/>
</dbReference>
<evidence type="ECO:0008006" key="3">
    <source>
        <dbReference type="Google" id="ProtNLM"/>
    </source>
</evidence>